<dbReference type="FunCoup" id="A0A2V0PN95">
    <property type="interactions" value="1861"/>
</dbReference>
<dbReference type="InterPro" id="IPR020568">
    <property type="entry name" value="Ribosomal_Su5_D2-typ_SF"/>
</dbReference>
<evidence type="ECO:0000313" key="9">
    <source>
        <dbReference type="EMBL" id="GBF99390.1"/>
    </source>
</evidence>
<evidence type="ECO:0000256" key="5">
    <source>
        <dbReference type="ARBA" id="ARBA00022835"/>
    </source>
</evidence>
<reference evidence="9 10" key="1">
    <citation type="journal article" date="2018" name="Sci. Rep.">
        <title>Raphidocelis subcapitata (=Pseudokirchneriella subcapitata) provides an insight into genome evolution and environmental adaptations in the Sphaeropleales.</title>
        <authorList>
            <person name="Suzuki S."/>
            <person name="Yamaguchi H."/>
            <person name="Nakajima N."/>
            <person name="Kawachi M."/>
        </authorList>
    </citation>
    <scope>NUCLEOTIDE SEQUENCE [LARGE SCALE GENOMIC DNA]</scope>
    <source>
        <strain evidence="9 10">NIES-35</strain>
    </source>
</reference>
<dbReference type="PANTHER" id="PTHR11097">
    <property type="entry name" value="EXOSOME COMPLEX EXONUCLEASE RIBOSOMAL RNA PROCESSING PROTEIN"/>
    <property type="match status" value="1"/>
</dbReference>
<keyword evidence="4" id="KW-0963">Cytoplasm</keyword>
<dbReference type="GO" id="GO:0000467">
    <property type="term" value="P:exonucleolytic trimming to generate mature 3'-end of 5.8S rRNA from tricistronic rRNA transcript (SSU-rRNA, 5.8S rRNA, LSU-rRNA)"/>
    <property type="evidence" value="ECO:0007669"/>
    <property type="project" value="TreeGrafter"/>
</dbReference>
<dbReference type="InterPro" id="IPR050590">
    <property type="entry name" value="Exosome_comp_Rrp42_subfam"/>
</dbReference>
<evidence type="ECO:0000256" key="6">
    <source>
        <dbReference type="ARBA" id="ARBA00042523"/>
    </source>
</evidence>
<evidence type="ECO:0000256" key="1">
    <source>
        <dbReference type="ARBA" id="ARBA00004496"/>
    </source>
</evidence>
<proteinExistence type="inferred from homology"/>
<keyword evidence="10" id="KW-1185">Reference proteome</keyword>
<dbReference type="GO" id="GO:0071035">
    <property type="term" value="P:nuclear polyadenylation-dependent rRNA catabolic process"/>
    <property type="evidence" value="ECO:0007669"/>
    <property type="project" value="TreeGrafter"/>
</dbReference>
<dbReference type="AlphaFoldDB" id="A0A2V0PN95"/>
<organism evidence="9 10">
    <name type="scientific">Raphidocelis subcapitata</name>
    <dbReference type="NCBI Taxonomy" id="307507"/>
    <lineage>
        <taxon>Eukaryota</taxon>
        <taxon>Viridiplantae</taxon>
        <taxon>Chlorophyta</taxon>
        <taxon>core chlorophytes</taxon>
        <taxon>Chlorophyceae</taxon>
        <taxon>CS clade</taxon>
        <taxon>Sphaeropleales</taxon>
        <taxon>Selenastraceae</taxon>
        <taxon>Raphidocelis</taxon>
    </lineage>
</organism>
<evidence type="ECO:0000256" key="2">
    <source>
        <dbReference type="ARBA" id="ARBA00004604"/>
    </source>
</evidence>
<dbReference type="InterPro" id="IPR027408">
    <property type="entry name" value="PNPase/RNase_PH_dom_sf"/>
</dbReference>
<dbReference type="OrthoDB" id="272245at2759"/>
<dbReference type="STRING" id="307507.A0A2V0PN95"/>
<dbReference type="GO" id="GO:0000176">
    <property type="term" value="C:nuclear exosome (RNase complex)"/>
    <property type="evidence" value="ECO:0007669"/>
    <property type="project" value="TreeGrafter"/>
</dbReference>
<evidence type="ECO:0000256" key="4">
    <source>
        <dbReference type="ARBA" id="ARBA00022490"/>
    </source>
</evidence>
<dbReference type="SUPFAM" id="SSF54211">
    <property type="entry name" value="Ribosomal protein S5 domain 2-like"/>
    <property type="match status" value="1"/>
</dbReference>
<dbReference type="PANTHER" id="PTHR11097:SF8">
    <property type="entry name" value="EXOSOME COMPLEX COMPONENT RRP42"/>
    <property type="match status" value="1"/>
</dbReference>
<gene>
    <name evidence="9" type="ORF">Rsub_12323</name>
</gene>
<dbReference type="InterPro" id="IPR036345">
    <property type="entry name" value="ExoRNase_PH_dom2_sf"/>
</dbReference>
<dbReference type="Proteomes" id="UP000247498">
    <property type="component" value="Unassembled WGS sequence"/>
</dbReference>
<keyword evidence="5" id="KW-0271">Exosome</keyword>
<dbReference type="GO" id="GO:0016075">
    <property type="term" value="P:rRNA catabolic process"/>
    <property type="evidence" value="ECO:0007669"/>
    <property type="project" value="TreeGrafter"/>
</dbReference>
<dbReference type="Gene3D" id="3.30.230.70">
    <property type="entry name" value="GHMP Kinase, N-terminal domain"/>
    <property type="match status" value="1"/>
</dbReference>
<dbReference type="GO" id="GO:0034475">
    <property type="term" value="P:U4 snRNA 3'-end processing"/>
    <property type="evidence" value="ECO:0007669"/>
    <property type="project" value="TreeGrafter"/>
</dbReference>
<dbReference type="InterPro" id="IPR001247">
    <property type="entry name" value="ExoRNase_PH_dom1"/>
</dbReference>
<evidence type="ECO:0000256" key="3">
    <source>
        <dbReference type="ARBA" id="ARBA00006678"/>
    </source>
</evidence>
<evidence type="ECO:0000259" key="7">
    <source>
        <dbReference type="Pfam" id="PF01138"/>
    </source>
</evidence>
<dbReference type="SUPFAM" id="SSF55666">
    <property type="entry name" value="Ribonuclease PH domain 2-like"/>
    <property type="match status" value="1"/>
</dbReference>
<dbReference type="GO" id="GO:0005730">
    <property type="term" value="C:nucleolus"/>
    <property type="evidence" value="ECO:0007669"/>
    <property type="project" value="UniProtKB-SubCell"/>
</dbReference>
<comment type="subcellular location">
    <subcellularLocation>
        <location evidence="1">Cytoplasm</location>
    </subcellularLocation>
    <subcellularLocation>
        <location evidence="2">Nucleus</location>
        <location evidence="2">Nucleolus</location>
    </subcellularLocation>
</comment>
<evidence type="ECO:0000313" key="10">
    <source>
        <dbReference type="Proteomes" id="UP000247498"/>
    </source>
</evidence>
<dbReference type="CDD" id="cd11367">
    <property type="entry name" value="RNase_PH_RRP42"/>
    <property type="match status" value="1"/>
</dbReference>
<comment type="similarity">
    <text evidence="3">Belongs to the RNase PH family.</text>
</comment>
<dbReference type="GO" id="GO:0034476">
    <property type="term" value="P:U5 snRNA 3'-end processing"/>
    <property type="evidence" value="ECO:0007669"/>
    <property type="project" value="TreeGrafter"/>
</dbReference>
<dbReference type="Pfam" id="PF03725">
    <property type="entry name" value="RNase_PH_C"/>
    <property type="match status" value="1"/>
</dbReference>
<dbReference type="GO" id="GO:0000177">
    <property type="term" value="C:cytoplasmic exosome (RNase complex)"/>
    <property type="evidence" value="ECO:0007669"/>
    <property type="project" value="TreeGrafter"/>
</dbReference>
<feature type="domain" description="Exoribonuclease phosphorolytic" evidence="8">
    <location>
        <begin position="195"/>
        <end position="259"/>
    </location>
</feature>
<sequence>MQADISDAEKLYIAQGVAQGVRNDGRGCHDARPLELELGVVAQANGSARLHVGATDVMVGVKVSLVSPDAAEPAKGQVFATVECSSCASPEFKGRGGEDWGIDMAAALQSALQSSLDLGSLVVLAGKTVWAVHLDCLVLNDGGGVLGALSVAARAALAVTRLPKVEVTMGEGDDDEPEIELGDDSEGTPMGVTRVPVIVSVAQIGSRCVVDPSAEEEPCASAVLHFAVGPGGRLGAATKTGAGGIPQPALLEMLEAAQQLGPKVLRELDGFLAASAAAASARAA</sequence>
<comment type="caution">
    <text evidence="9">The sequence shown here is derived from an EMBL/GenBank/DDBJ whole genome shotgun (WGS) entry which is preliminary data.</text>
</comment>
<evidence type="ECO:0000259" key="8">
    <source>
        <dbReference type="Pfam" id="PF03725"/>
    </source>
</evidence>
<dbReference type="GO" id="GO:0071028">
    <property type="term" value="P:nuclear mRNA surveillance"/>
    <property type="evidence" value="ECO:0007669"/>
    <property type="project" value="TreeGrafter"/>
</dbReference>
<accession>A0A2V0PN95</accession>
<dbReference type="GO" id="GO:0071038">
    <property type="term" value="P:TRAMP-dependent tRNA surveillance pathway"/>
    <property type="evidence" value="ECO:0007669"/>
    <property type="project" value="TreeGrafter"/>
</dbReference>
<dbReference type="InterPro" id="IPR015847">
    <property type="entry name" value="ExoRNase_PH_dom2"/>
</dbReference>
<dbReference type="Pfam" id="PF01138">
    <property type="entry name" value="RNase_PH"/>
    <property type="match status" value="1"/>
</dbReference>
<dbReference type="EMBL" id="BDRX01000156">
    <property type="protein sequence ID" value="GBF99390.1"/>
    <property type="molecule type" value="Genomic_DNA"/>
</dbReference>
<protein>
    <recommendedName>
        <fullName evidence="6">Ribosomal RNA-processing protein 42</fullName>
    </recommendedName>
</protein>
<name>A0A2V0PN95_9CHLO</name>
<dbReference type="InParanoid" id="A0A2V0PN95"/>
<dbReference type="GO" id="GO:0034473">
    <property type="term" value="P:U1 snRNA 3'-end processing"/>
    <property type="evidence" value="ECO:0007669"/>
    <property type="project" value="TreeGrafter"/>
</dbReference>
<dbReference type="GO" id="GO:0035925">
    <property type="term" value="F:mRNA 3'-UTR AU-rich region binding"/>
    <property type="evidence" value="ECO:0007669"/>
    <property type="project" value="TreeGrafter"/>
</dbReference>
<feature type="domain" description="Exoribonuclease phosphorolytic" evidence="7">
    <location>
        <begin position="31"/>
        <end position="163"/>
    </location>
</feature>